<dbReference type="InterPro" id="IPR036322">
    <property type="entry name" value="WD40_repeat_dom_sf"/>
</dbReference>
<dbReference type="SMART" id="SM00384">
    <property type="entry name" value="AT_hook"/>
    <property type="match status" value="3"/>
</dbReference>
<dbReference type="PRINTS" id="PR00929">
    <property type="entry name" value="ATHOOK"/>
</dbReference>
<reference evidence="5" key="2">
    <citation type="submission" date="2023-06" db="EMBL/GenBank/DDBJ databases">
        <authorList>
            <person name="Ma L."/>
            <person name="Liu K.-W."/>
            <person name="Li Z."/>
            <person name="Hsiao Y.-Y."/>
            <person name="Qi Y."/>
            <person name="Fu T."/>
            <person name="Tang G."/>
            <person name="Zhang D."/>
            <person name="Sun W.-H."/>
            <person name="Liu D.-K."/>
            <person name="Li Y."/>
            <person name="Chen G.-Z."/>
            <person name="Liu X.-D."/>
            <person name="Liao X.-Y."/>
            <person name="Jiang Y.-T."/>
            <person name="Yu X."/>
            <person name="Hao Y."/>
            <person name="Huang J."/>
            <person name="Zhao X.-W."/>
            <person name="Ke S."/>
            <person name="Chen Y.-Y."/>
            <person name="Wu W.-L."/>
            <person name="Hsu J.-L."/>
            <person name="Lin Y.-F."/>
            <person name="Huang M.-D."/>
            <person name="Li C.-Y."/>
            <person name="Huang L."/>
            <person name="Wang Z.-W."/>
            <person name="Zhao X."/>
            <person name="Zhong W.-Y."/>
            <person name="Peng D.-H."/>
            <person name="Ahmad S."/>
            <person name="Lan S."/>
            <person name="Zhang J.-S."/>
            <person name="Tsai W.-C."/>
            <person name="Van De Peer Y."/>
            <person name="Liu Z.-J."/>
        </authorList>
    </citation>
    <scope>NUCLEOTIDE SEQUENCE</scope>
    <source>
        <strain evidence="5">CP</strain>
        <tissue evidence="5">Leaves</tissue>
    </source>
</reference>
<reference evidence="5" key="1">
    <citation type="journal article" date="2023" name="Nat. Commun.">
        <title>Diploid and tetraploid genomes of Acorus and the evolution of monocots.</title>
        <authorList>
            <person name="Ma L."/>
            <person name="Liu K.W."/>
            <person name="Li Z."/>
            <person name="Hsiao Y.Y."/>
            <person name="Qi Y."/>
            <person name="Fu T."/>
            <person name="Tang G.D."/>
            <person name="Zhang D."/>
            <person name="Sun W.H."/>
            <person name="Liu D.K."/>
            <person name="Li Y."/>
            <person name="Chen G.Z."/>
            <person name="Liu X.D."/>
            <person name="Liao X.Y."/>
            <person name="Jiang Y.T."/>
            <person name="Yu X."/>
            <person name="Hao Y."/>
            <person name="Huang J."/>
            <person name="Zhao X.W."/>
            <person name="Ke S."/>
            <person name="Chen Y.Y."/>
            <person name="Wu W.L."/>
            <person name="Hsu J.L."/>
            <person name="Lin Y.F."/>
            <person name="Huang M.D."/>
            <person name="Li C.Y."/>
            <person name="Huang L."/>
            <person name="Wang Z.W."/>
            <person name="Zhao X."/>
            <person name="Zhong W.Y."/>
            <person name="Peng D.H."/>
            <person name="Ahmad S."/>
            <person name="Lan S."/>
            <person name="Zhang J.S."/>
            <person name="Tsai W.C."/>
            <person name="Van de Peer Y."/>
            <person name="Liu Z.J."/>
        </authorList>
    </citation>
    <scope>NUCLEOTIDE SEQUENCE</scope>
    <source>
        <strain evidence="5">CP</strain>
    </source>
</reference>
<dbReference type="Proteomes" id="UP001180020">
    <property type="component" value="Unassembled WGS sequence"/>
</dbReference>
<dbReference type="GO" id="GO:0006383">
    <property type="term" value="P:transcription by RNA polymerase III"/>
    <property type="evidence" value="ECO:0007669"/>
    <property type="project" value="TreeGrafter"/>
</dbReference>
<dbReference type="InterPro" id="IPR017956">
    <property type="entry name" value="AT_hook_DNA-bd_motif"/>
</dbReference>
<keyword evidence="3" id="KW-0539">Nucleus</keyword>
<dbReference type="AlphaFoldDB" id="A0AAV9CJI4"/>
<comment type="subcellular location">
    <subcellularLocation>
        <location evidence="1">Nucleus</location>
    </subcellularLocation>
</comment>
<keyword evidence="6" id="KW-1185">Reference proteome</keyword>
<feature type="region of interest" description="Disordered" evidence="4">
    <location>
        <begin position="164"/>
        <end position="249"/>
    </location>
</feature>
<comment type="caution">
    <text evidence="5">The sequence shown here is derived from an EMBL/GenBank/DDBJ whole genome shotgun (WGS) entry which is preliminary data.</text>
</comment>
<organism evidence="5 6">
    <name type="scientific">Acorus calamus</name>
    <name type="common">Sweet flag</name>
    <dbReference type="NCBI Taxonomy" id="4465"/>
    <lineage>
        <taxon>Eukaryota</taxon>
        <taxon>Viridiplantae</taxon>
        <taxon>Streptophyta</taxon>
        <taxon>Embryophyta</taxon>
        <taxon>Tracheophyta</taxon>
        <taxon>Spermatophyta</taxon>
        <taxon>Magnoliopsida</taxon>
        <taxon>Liliopsida</taxon>
        <taxon>Acoraceae</taxon>
        <taxon>Acorus</taxon>
    </lineage>
</organism>
<dbReference type="PROSITE" id="PS00354">
    <property type="entry name" value="HMGI_Y"/>
    <property type="match status" value="1"/>
</dbReference>
<feature type="compositionally biased region" description="Basic and acidic residues" evidence="4">
    <location>
        <begin position="1007"/>
        <end position="1030"/>
    </location>
</feature>
<dbReference type="EMBL" id="JAUJYO010000019">
    <property type="protein sequence ID" value="KAK1288875.1"/>
    <property type="molecule type" value="Genomic_DNA"/>
</dbReference>
<dbReference type="GO" id="GO:0003677">
    <property type="term" value="F:DNA binding"/>
    <property type="evidence" value="ECO:0007669"/>
    <property type="project" value="InterPro"/>
</dbReference>
<feature type="region of interest" description="Disordered" evidence="4">
    <location>
        <begin position="269"/>
        <end position="291"/>
    </location>
</feature>
<protein>
    <submittedName>
        <fullName evidence="5">Uncharacterized protein</fullName>
    </submittedName>
</protein>
<accession>A0AAV9CJI4</accession>
<keyword evidence="2" id="KW-0804">Transcription</keyword>
<dbReference type="InterPro" id="IPR000637">
    <property type="entry name" value="HMGI/Y_DNA-bd_CS"/>
</dbReference>
<proteinExistence type="predicted"/>
<dbReference type="SUPFAM" id="SSF50978">
    <property type="entry name" value="WD40 repeat-like"/>
    <property type="match status" value="1"/>
</dbReference>
<dbReference type="InterPro" id="IPR052416">
    <property type="entry name" value="GTF3C_component"/>
</dbReference>
<dbReference type="InterPro" id="IPR001680">
    <property type="entry name" value="WD40_rpt"/>
</dbReference>
<sequence>MDTVGTLCGSSEDEGFDDAEAVERFSSIVFLLEWKQFCYEPKIVRFNYETESPQVKESVEGVSLPQFSSMAVPKVDESLDDSDFSSMRKDFVLNAGGSVWALDWCPRISQGLDRYIKCEYLAVSAHPPGSTYHKLGAPLTGRGIVQIWCLLTVEENDELSQLNYRGKQSIDGRNGEAPPKRRRGRPRLPPRESTDTPKRPRGRPRKTPVQGESLHDINPTRESIASQDAQSTDNHNAMPQIGDLDKGSVLLNSDGSLSVAAKEVSVKHPADLTSEVSPPPKRRGRPRTKPVQIKSVKDLNPCTQTVPAEAAQSVEDMSVLSSGSGLRTNPENMMLQINYADEGLGKEVVERHSDDVEVPVRRSGRLRKRPVDLNPSNKIVPTVATHIAEDVSGLLLDSETLRHNIENSMLQITVDNEGSAVEVQGVYPDDLNAHTPALCKHRGRLRKSNAQSTSAEDLESSCKTVHAQLAEPMPGFSSSSGCLKSKLENAMLQECDASEGPAQLNGLNVHVSSPSKHMGKPRRKSIQSKSLDNLNYVIQIEPASDGRGLQQMISSDIKSLDFVSSISENIPAAETQLTEDTSTSSSVYGCAGIIHENAMPLISDIMNVSAMHEQGNHGLKASQQEVRYGTLESGTSSSLLQKGIACPRVVLCLAHNGKVAWDLKWRPLNYSSSECKYTMGYLAILLGNGCLEVWEVPLPKTVKVLYTSRFKDGIDPRFLKLEPVFKCTKVKCGGRQSIPLVIEWSPSAPHDLILAGCHDGTVALWKFSTLGAPQDTRPLLCFTADTAPIRSVGWAPDESDPESANLIATAGHSGLKFWDLRDPYHPLWDISFVRRIILSLDWLPDPKCLLVAFDDGSLRILSLRRAANDVAVTGEPFDGTQQQGLHSNYCWPFAIWSIQASRLTGLVAYCTSDGFTLQFQLTTKAVEKDPQRNRAPHFVCGSLTENDGNLALSIPLPGMPFPMQPSLSKWWEDGSSNQGRKIKNQVTDSLCGDDEAPSPLQELEDSSQNHDKNAGPRMKTDQEKNHDTDRGRAQANLVGEGGEKDGACDTENNFHRFRVFPPKMAAMHKVRWNMNKGSERWLCYGGAAGLIRCQKIQSPSLLKHTGGKHKQP</sequence>
<evidence type="ECO:0000256" key="2">
    <source>
        <dbReference type="ARBA" id="ARBA00023163"/>
    </source>
</evidence>
<evidence type="ECO:0000313" key="6">
    <source>
        <dbReference type="Proteomes" id="UP001180020"/>
    </source>
</evidence>
<feature type="compositionally biased region" description="Polar residues" evidence="4">
    <location>
        <begin position="220"/>
        <end position="237"/>
    </location>
</feature>
<gene>
    <name evidence="5" type="ORF">QJS10_CPB19g00362</name>
</gene>
<dbReference type="GO" id="GO:0006355">
    <property type="term" value="P:regulation of DNA-templated transcription"/>
    <property type="evidence" value="ECO:0007669"/>
    <property type="project" value="InterPro"/>
</dbReference>
<name>A0AAV9CJI4_ACOCL</name>
<dbReference type="SMART" id="SM00320">
    <property type="entry name" value="WD40"/>
    <property type="match status" value="3"/>
</dbReference>
<evidence type="ECO:0000256" key="3">
    <source>
        <dbReference type="ARBA" id="ARBA00023242"/>
    </source>
</evidence>
<feature type="region of interest" description="Disordered" evidence="4">
    <location>
        <begin position="988"/>
        <end position="1030"/>
    </location>
</feature>
<dbReference type="GO" id="GO:0000127">
    <property type="term" value="C:transcription factor TFIIIC complex"/>
    <property type="evidence" value="ECO:0007669"/>
    <property type="project" value="TreeGrafter"/>
</dbReference>
<dbReference type="Gene3D" id="2.130.10.10">
    <property type="entry name" value="YVTN repeat-like/Quinoprotein amine dehydrogenase"/>
    <property type="match status" value="1"/>
</dbReference>
<evidence type="ECO:0000256" key="4">
    <source>
        <dbReference type="SAM" id="MobiDB-lite"/>
    </source>
</evidence>
<dbReference type="GO" id="GO:0005634">
    <property type="term" value="C:nucleus"/>
    <property type="evidence" value="ECO:0007669"/>
    <property type="project" value="UniProtKB-SubCell"/>
</dbReference>
<dbReference type="PANTHER" id="PTHR15052:SF2">
    <property type="entry name" value="GENERAL TRANSCRIPTION FACTOR 3C POLYPEPTIDE 2"/>
    <property type="match status" value="1"/>
</dbReference>
<dbReference type="InterPro" id="IPR015943">
    <property type="entry name" value="WD40/YVTN_repeat-like_dom_sf"/>
</dbReference>
<evidence type="ECO:0000256" key="1">
    <source>
        <dbReference type="ARBA" id="ARBA00004123"/>
    </source>
</evidence>
<evidence type="ECO:0000313" key="5">
    <source>
        <dbReference type="EMBL" id="KAK1288875.1"/>
    </source>
</evidence>
<feature type="compositionally biased region" description="Basic and acidic residues" evidence="4">
    <location>
        <begin position="189"/>
        <end position="198"/>
    </location>
</feature>
<dbReference type="PANTHER" id="PTHR15052">
    <property type="entry name" value="RNA POLYMERASE III TRANSCRIPTION INITIATION FACTOR COMPLEX SUBUNIT"/>
    <property type="match status" value="1"/>
</dbReference>